<dbReference type="EMBL" id="PGCJ01000358">
    <property type="protein sequence ID" value="PLW31066.1"/>
    <property type="molecule type" value="Genomic_DNA"/>
</dbReference>
<sequence>MYLETGGQTLRAEPGRKCLRENPVRPRAGGLHITFTIRPSPPRRCPAGMLCRPTAQRTATRTPATPGCLVRQHHRSFTTITSNETVSGCELIDKTNFGAKIWTLTSVTTVLYHAVVSLPYFFPWHVWYLRENQLWPWGMSDGRST</sequence>
<comment type="caution">
    <text evidence="1">The sequence shown here is derived from an EMBL/GenBank/DDBJ whole genome shotgun (WGS) entry which is preliminary data.</text>
</comment>
<evidence type="ECO:0000313" key="2">
    <source>
        <dbReference type="EMBL" id="PLW31066.1"/>
    </source>
</evidence>
<reference evidence="1 3" key="1">
    <citation type="submission" date="2017-11" db="EMBL/GenBank/DDBJ databases">
        <title>De novo assembly and phasing of dikaryotic genomes from two isolates of Puccinia coronata f. sp. avenae, the causal agent of oat crown rust.</title>
        <authorList>
            <person name="Miller M.E."/>
            <person name="Zhang Y."/>
            <person name="Omidvar V."/>
            <person name="Sperschneider J."/>
            <person name="Schwessinger B."/>
            <person name="Raley C."/>
            <person name="Palmer J.M."/>
            <person name="Garnica D."/>
            <person name="Upadhyaya N."/>
            <person name="Rathjen J."/>
            <person name="Taylor J.M."/>
            <person name="Park R.F."/>
            <person name="Dodds P.N."/>
            <person name="Hirsch C.D."/>
            <person name="Kianian S.F."/>
            <person name="Figueroa M."/>
        </authorList>
    </citation>
    <scope>NUCLEOTIDE SEQUENCE [LARGE SCALE GENOMIC DNA]</scope>
    <source>
        <strain evidence="1">12NC29</strain>
    </source>
</reference>
<gene>
    <name evidence="1" type="ORF">PCANC_24765</name>
    <name evidence="2" type="ORF">PCANC_25816</name>
</gene>
<dbReference type="AlphaFoldDB" id="A0A2N5TVQ0"/>
<proteinExistence type="predicted"/>
<protein>
    <submittedName>
        <fullName evidence="1">Uncharacterized protein</fullName>
    </submittedName>
</protein>
<dbReference type="Proteomes" id="UP000235388">
    <property type="component" value="Unassembled WGS sequence"/>
</dbReference>
<accession>A0A2N5TVQ0</accession>
<keyword evidence="3" id="KW-1185">Reference proteome</keyword>
<name>A0A2N5TVQ0_9BASI</name>
<organism evidence="1 3">
    <name type="scientific">Puccinia coronata f. sp. avenae</name>
    <dbReference type="NCBI Taxonomy" id="200324"/>
    <lineage>
        <taxon>Eukaryota</taxon>
        <taxon>Fungi</taxon>
        <taxon>Dikarya</taxon>
        <taxon>Basidiomycota</taxon>
        <taxon>Pucciniomycotina</taxon>
        <taxon>Pucciniomycetes</taxon>
        <taxon>Pucciniales</taxon>
        <taxon>Pucciniaceae</taxon>
        <taxon>Puccinia</taxon>
    </lineage>
</organism>
<evidence type="ECO:0000313" key="1">
    <source>
        <dbReference type="EMBL" id="PLW29571.1"/>
    </source>
</evidence>
<dbReference type="EMBL" id="PGCJ01000406">
    <property type="protein sequence ID" value="PLW29571.1"/>
    <property type="molecule type" value="Genomic_DNA"/>
</dbReference>
<evidence type="ECO:0000313" key="3">
    <source>
        <dbReference type="Proteomes" id="UP000235388"/>
    </source>
</evidence>